<dbReference type="InterPro" id="IPR025315">
    <property type="entry name" value="DUF4220"/>
</dbReference>
<evidence type="ECO:0000313" key="3">
    <source>
        <dbReference type="Proteomes" id="UP000325315"/>
    </source>
</evidence>
<gene>
    <name evidence="2" type="ORF">EPI10_027479</name>
</gene>
<dbReference type="Pfam" id="PF13968">
    <property type="entry name" value="DUF4220"/>
    <property type="match status" value="1"/>
</dbReference>
<evidence type="ECO:0000313" key="2">
    <source>
        <dbReference type="EMBL" id="KAA3460858.1"/>
    </source>
</evidence>
<dbReference type="AlphaFoldDB" id="A0A5B6UU98"/>
<comment type="caution">
    <text evidence="2">The sequence shown here is derived from an EMBL/GenBank/DDBJ whole genome shotgun (WGS) entry which is preliminary data.</text>
</comment>
<reference evidence="2" key="1">
    <citation type="submission" date="2019-08" db="EMBL/GenBank/DDBJ databases">
        <authorList>
            <person name="Liu F."/>
        </authorList>
    </citation>
    <scope>NUCLEOTIDE SEQUENCE [LARGE SCALE GENOMIC DNA]</scope>
    <source>
        <strain evidence="2">PA1801</strain>
        <tissue evidence="2">Leaf</tissue>
    </source>
</reference>
<accession>A0A5B6UU98</accession>
<dbReference type="EMBL" id="SMMG02000009">
    <property type="protein sequence ID" value="KAA3460858.1"/>
    <property type="molecule type" value="Genomic_DNA"/>
</dbReference>
<dbReference type="OrthoDB" id="1689146at2759"/>
<name>A0A5B6UU98_9ROSI</name>
<protein>
    <submittedName>
        <fullName evidence="2">1-phosphatidylinositol 4,5-bisphosphate phosphodiesterase beta-1</fullName>
    </submittedName>
</protein>
<evidence type="ECO:0000259" key="1">
    <source>
        <dbReference type="Pfam" id="PF13968"/>
    </source>
</evidence>
<keyword evidence="3" id="KW-1185">Reference proteome</keyword>
<feature type="domain" description="DUF4220" evidence="1">
    <location>
        <begin position="2"/>
        <end position="97"/>
    </location>
</feature>
<proteinExistence type="predicted"/>
<organism evidence="2 3">
    <name type="scientific">Gossypium australe</name>
    <dbReference type="NCBI Taxonomy" id="47621"/>
    <lineage>
        <taxon>Eukaryota</taxon>
        <taxon>Viridiplantae</taxon>
        <taxon>Streptophyta</taxon>
        <taxon>Embryophyta</taxon>
        <taxon>Tracheophyta</taxon>
        <taxon>Spermatophyta</taxon>
        <taxon>Magnoliopsida</taxon>
        <taxon>eudicotyledons</taxon>
        <taxon>Gunneridae</taxon>
        <taxon>Pentapetalae</taxon>
        <taxon>rosids</taxon>
        <taxon>malvids</taxon>
        <taxon>Malvales</taxon>
        <taxon>Malvaceae</taxon>
        <taxon>Malvoideae</taxon>
        <taxon>Gossypium</taxon>
    </lineage>
</organism>
<dbReference type="Proteomes" id="UP000325315">
    <property type="component" value="Unassembled WGS sequence"/>
</dbReference>
<sequence>MATIVLSTLLKTHAGRQPRDKLIAFWSPFVLWYLGDPYNITAYSLEDNAQWLRYFIGFVLQVGEHYSSGARHPALIFIACPILMAGFVKYGQKIWAL</sequence>
<dbReference type="PANTHER" id="PTHR31325">
    <property type="entry name" value="OS01G0798800 PROTEIN-RELATED"/>
    <property type="match status" value="1"/>
</dbReference>